<evidence type="ECO:0000313" key="6">
    <source>
        <dbReference type="Proteomes" id="UP000565205"/>
    </source>
</evidence>
<sequence>MRSPATPDAPDIELPEAEETGPVRQCAVTRTRKPKEQLIRFVVSPDRLVVPDLAARLPGRGIWLSAERDVIESAAKRGVFARAARGSVTLPPDLPALLKDALTRRIVDALGLTRRAGQAVSGFAKAREWIASGRAALVVEAADGSADERSRLLSGARHLPVVAVLDAAALGTVFGRDHVVHVAIAPGRLAERLIVDGERWMGLSGQRQPAPTGRSGGDGEQAGL</sequence>
<dbReference type="Gene3D" id="3.30.1230.10">
    <property type="entry name" value="YlxR-like"/>
    <property type="match status" value="1"/>
</dbReference>
<dbReference type="PANTHER" id="PTHR34215:SF1">
    <property type="entry name" value="YLXR DOMAIN-CONTAINING PROTEIN"/>
    <property type="match status" value="1"/>
</dbReference>
<evidence type="ECO:0000313" key="4">
    <source>
        <dbReference type="EMBL" id="NVN30156.1"/>
    </source>
</evidence>
<dbReference type="SUPFAM" id="SSF64376">
    <property type="entry name" value="YlxR-like"/>
    <property type="match status" value="1"/>
</dbReference>
<reference evidence="4 6" key="1">
    <citation type="submission" date="2020-06" db="EMBL/GenBank/DDBJ databases">
        <title>Description of novel acetic acid bacteria.</title>
        <authorList>
            <person name="Sombolestani A."/>
        </authorList>
    </citation>
    <scope>NUCLEOTIDE SEQUENCE [LARGE SCALE GENOMIC DNA]</scope>
    <source>
        <strain evidence="4 6">LMG 26838</strain>
    </source>
</reference>
<evidence type="ECO:0000256" key="1">
    <source>
        <dbReference type="SAM" id="MobiDB-lite"/>
    </source>
</evidence>
<feature type="compositionally biased region" description="Gly residues" evidence="1">
    <location>
        <begin position="214"/>
        <end position="224"/>
    </location>
</feature>
<comment type="caution">
    <text evidence="3">The sequence shown here is derived from an EMBL/GenBank/DDBJ whole genome shotgun (WGS) entry which is preliminary data.</text>
</comment>
<evidence type="ECO:0000313" key="5">
    <source>
        <dbReference type="Proteomes" id="UP000557688"/>
    </source>
</evidence>
<dbReference type="EMBL" id="JABXXQ010000111">
    <property type="protein sequence ID" value="NVN30156.1"/>
    <property type="molecule type" value="Genomic_DNA"/>
</dbReference>
<dbReference type="Gene3D" id="3.30.1330.30">
    <property type="match status" value="1"/>
</dbReference>
<dbReference type="CDD" id="cd00279">
    <property type="entry name" value="YlxR"/>
    <property type="match status" value="1"/>
</dbReference>
<keyword evidence="5" id="KW-1185">Reference proteome</keyword>
<name>A0A839UQW1_9PROT</name>
<protein>
    <submittedName>
        <fullName evidence="4">RNA-binding protein</fullName>
    </submittedName>
</protein>
<feature type="domain" description="YlxR" evidence="2">
    <location>
        <begin position="24"/>
        <end position="93"/>
    </location>
</feature>
<proteinExistence type="predicted"/>
<organism evidence="3 5">
    <name type="scientific">Endobacter medicaginis</name>
    <dbReference type="NCBI Taxonomy" id="1181271"/>
    <lineage>
        <taxon>Bacteria</taxon>
        <taxon>Pseudomonadati</taxon>
        <taxon>Pseudomonadota</taxon>
        <taxon>Alphaproteobacteria</taxon>
        <taxon>Acetobacterales</taxon>
        <taxon>Acetobacteraceae</taxon>
        <taxon>Endobacter</taxon>
    </lineage>
</organism>
<dbReference type="Proteomes" id="UP000557688">
    <property type="component" value="Unassembled WGS sequence"/>
</dbReference>
<dbReference type="Pfam" id="PF04296">
    <property type="entry name" value="YlxR"/>
    <property type="match status" value="1"/>
</dbReference>
<dbReference type="AlphaFoldDB" id="A0A839UQW1"/>
<dbReference type="NCBIfam" id="NF006622">
    <property type="entry name" value="PRK09190.1"/>
    <property type="match status" value="1"/>
</dbReference>
<dbReference type="InterPro" id="IPR029064">
    <property type="entry name" value="Ribosomal_eL30-like_sf"/>
</dbReference>
<gene>
    <name evidence="3" type="ORF">FHR90_000364</name>
    <name evidence="4" type="ORF">HUK83_07390</name>
</gene>
<accession>A0A839UQW1</accession>
<dbReference type="InterPro" id="IPR007393">
    <property type="entry name" value="YlxR_dom"/>
</dbReference>
<reference evidence="3 5" key="2">
    <citation type="submission" date="2020-08" db="EMBL/GenBank/DDBJ databases">
        <title>Genomic Encyclopedia of Type Strains, Phase III (KMG-III): the genomes of soil and plant-associated and newly described type strains.</title>
        <authorList>
            <person name="Whitman W."/>
        </authorList>
    </citation>
    <scope>NUCLEOTIDE SEQUENCE [LARGE SCALE GENOMIC DNA]</scope>
    <source>
        <strain evidence="3 5">CECT 8088</strain>
    </source>
</reference>
<dbReference type="PANTHER" id="PTHR34215">
    <property type="entry name" value="BLL0784 PROTEIN"/>
    <property type="match status" value="1"/>
</dbReference>
<dbReference type="EMBL" id="JACHXV010000001">
    <property type="protein sequence ID" value="MBB3172558.1"/>
    <property type="molecule type" value="Genomic_DNA"/>
</dbReference>
<feature type="compositionally biased region" description="Acidic residues" evidence="1">
    <location>
        <begin position="10"/>
        <end position="19"/>
    </location>
</feature>
<evidence type="ECO:0000259" key="2">
    <source>
        <dbReference type="Pfam" id="PF04296"/>
    </source>
</evidence>
<dbReference type="SUPFAM" id="SSF55315">
    <property type="entry name" value="L30e-like"/>
    <property type="match status" value="1"/>
</dbReference>
<feature type="region of interest" description="Disordered" evidence="1">
    <location>
        <begin position="204"/>
        <end position="224"/>
    </location>
</feature>
<evidence type="ECO:0000313" key="3">
    <source>
        <dbReference type="EMBL" id="MBB3172558.1"/>
    </source>
</evidence>
<dbReference type="InterPro" id="IPR037465">
    <property type="entry name" value="YlxR"/>
</dbReference>
<dbReference type="InterPro" id="IPR035931">
    <property type="entry name" value="YlxR-like_sf"/>
</dbReference>
<dbReference type="Proteomes" id="UP000565205">
    <property type="component" value="Unassembled WGS sequence"/>
</dbReference>
<dbReference type="RefSeq" id="WP_176623453.1">
    <property type="nucleotide sequence ID" value="NZ_JABXXQ010000111.1"/>
</dbReference>
<feature type="region of interest" description="Disordered" evidence="1">
    <location>
        <begin position="1"/>
        <end position="29"/>
    </location>
</feature>